<proteinExistence type="predicted"/>
<evidence type="ECO:0000256" key="1">
    <source>
        <dbReference type="ARBA" id="ARBA00004604"/>
    </source>
</evidence>
<comment type="subcellular location">
    <subcellularLocation>
        <location evidence="1">Nucleus</location>
        <location evidence="1">Nucleolus</location>
    </subcellularLocation>
</comment>
<dbReference type="GO" id="GO:0000176">
    <property type="term" value="C:nuclear exosome (RNase complex)"/>
    <property type="evidence" value="ECO:0007669"/>
    <property type="project" value="TreeGrafter"/>
</dbReference>
<dbReference type="InterPro" id="IPR012340">
    <property type="entry name" value="NA-bd_OB-fold"/>
</dbReference>
<name>A0A1Q9DN17_SYMMI</name>
<organism evidence="3 4">
    <name type="scientific">Symbiodinium microadriaticum</name>
    <name type="common">Dinoflagellate</name>
    <name type="synonym">Zooxanthella microadriatica</name>
    <dbReference type="NCBI Taxonomy" id="2951"/>
    <lineage>
        <taxon>Eukaryota</taxon>
        <taxon>Sar</taxon>
        <taxon>Alveolata</taxon>
        <taxon>Dinophyceae</taxon>
        <taxon>Suessiales</taxon>
        <taxon>Symbiodiniaceae</taxon>
        <taxon>Symbiodinium</taxon>
    </lineage>
</organism>
<comment type="caution">
    <text evidence="3">The sequence shown here is derived from an EMBL/GenBank/DDBJ whole genome shotgun (WGS) entry which is preliminary data.</text>
</comment>
<dbReference type="Gene3D" id="2.40.50.140">
    <property type="entry name" value="Nucleic acid-binding proteins"/>
    <property type="match status" value="1"/>
</dbReference>
<dbReference type="PANTHER" id="PTHR12686">
    <property type="entry name" value="3'-5' EXORIBONUCLEASE CSL4-RELATED"/>
    <property type="match status" value="1"/>
</dbReference>
<keyword evidence="2" id="KW-0271">Exosome</keyword>
<dbReference type="GO" id="GO:0005737">
    <property type="term" value="C:cytoplasm"/>
    <property type="evidence" value="ECO:0007669"/>
    <property type="project" value="TreeGrafter"/>
</dbReference>
<evidence type="ECO:0000256" key="2">
    <source>
        <dbReference type="ARBA" id="ARBA00022835"/>
    </source>
</evidence>
<dbReference type="EMBL" id="LSRX01000462">
    <property type="protein sequence ID" value="OLP96566.1"/>
    <property type="molecule type" value="Genomic_DNA"/>
</dbReference>
<gene>
    <name evidence="3" type="primary">CSL4</name>
    <name evidence="3" type="ORF">AK812_SmicGene21171</name>
</gene>
<dbReference type="PANTHER" id="PTHR12686:SF8">
    <property type="entry name" value="EXOSOME COMPLEX COMPONENT CSL4"/>
    <property type="match status" value="1"/>
</dbReference>
<protein>
    <submittedName>
        <fullName evidence="3">Exosome complex component CSL4</fullName>
    </submittedName>
</protein>
<evidence type="ECO:0000313" key="3">
    <source>
        <dbReference type="EMBL" id="OLP96566.1"/>
    </source>
</evidence>
<dbReference type="GO" id="GO:0006396">
    <property type="term" value="P:RNA processing"/>
    <property type="evidence" value="ECO:0007669"/>
    <property type="project" value="InterPro"/>
</dbReference>
<keyword evidence="4" id="KW-1185">Reference proteome</keyword>
<sequence>MGKIKKVDKVQMTDCFRSGDFIRAQVLALGDHRSYVLTTAAADHLGVILARSAAGAPLSPISWQFMKCPVTGKKEKRKVAKPL</sequence>
<dbReference type="GO" id="GO:0005730">
    <property type="term" value="C:nucleolus"/>
    <property type="evidence" value="ECO:0007669"/>
    <property type="project" value="UniProtKB-SubCell"/>
</dbReference>
<evidence type="ECO:0000313" key="4">
    <source>
        <dbReference type="Proteomes" id="UP000186817"/>
    </source>
</evidence>
<dbReference type="Proteomes" id="UP000186817">
    <property type="component" value="Unassembled WGS sequence"/>
</dbReference>
<dbReference type="InterPro" id="IPR039771">
    <property type="entry name" value="Csl4"/>
</dbReference>
<dbReference type="OrthoDB" id="440760at2759"/>
<dbReference type="AlphaFoldDB" id="A0A1Q9DN17"/>
<dbReference type="SUPFAM" id="SSF50249">
    <property type="entry name" value="Nucleic acid-binding proteins"/>
    <property type="match status" value="1"/>
</dbReference>
<reference evidence="3 4" key="1">
    <citation type="submission" date="2016-02" db="EMBL/GenBank/DDBJ databases">
        <title>Genome analysis of coral dinoflagellate symbionts highlights evolutionary adaptations to a symbiotic lifestyle.</title>
        <authorList>
            <person name="Aranda M."/>
            <person name="Li Y."/>
            <person name="Liew Y.J."/>
            <person name="Baumgarten S."/>
            <person name="Simakov O."/>
            <person name="Wilson M."/>
            <person name="Piel J."/>
            <person name="Ashoor H."/>
            <person name="Bougouffa S."/>
            <person name="Bajic V.B."/>
            <person name="Ryu T."/>
            <person name="Ravasi T."/>
            <person name="Bayer T."/>
            <person name="Micklem G."/>
            <person name="Kim H."/>
            <person name="Bhak J."/>
            <person name="Lajeunesse T.C."/>
            <person name="Voolstra C.R."/>
        </authorList>
    </citation>
    <scope>NUCLEOTIDE SEQUENCE [LARGE SCALE GENOMIC DNA]</scope>
    <source>
        <strain evidence="3 4">CCMP2467</strain>
    </source>
</reference>
<accession>A0A1Q9DN17</accession>